<dbReference type="EMBL" id="LAZR01009931">
    <property type="protein sequence ID" value="KKM69786.1"/>
    <property type="molecule type" value="Genomic_DNA"/>
</dbReference>
<feature type="non-terminal residue" evidence="2">
    <location>
        <position position="905"/>
    </location>
</feature>
<protein>
    <submittedName>
        <fullName evidence="2">Uncharacterized protein</fullName>
    </submittedName>
</protein>
<organism evidence="2">
    <name type="scientific">marine sediment metagenome</name>
    <dbReference type="NCBI Taxonomy" id="412755"/>
    <lineage>
        <taxon>unclassified sequences</taxon>
        <taxon>metagenomes</taxon>
        <taxon>ecological metagenomes</taxon>
    </lineage>
</organism>
<evidence type="ECO:0000256" key="1">
    <source>
        <dbReference type="SAM" id="MobiDB-lite"/>
    </source>
</evidence>
<proteinExistence type="predicted"/>
<gene>
    <name evidence="2" type="ORF">LCGC14_1447290</name>
</gene>
<comment type="caution">
    <text evidence="2">The sequence shown here is derived from an EMBL/GenBank/DDBJ whole genome shotgun (WGS) entry which is preliminary data.</text>
</comment>
<name>A0A0F9K586_9ZZZZ</name>
<feature type="region of interest" description="Disordered" evidence="1">
    <location>
        <begin position="807"/>
        <end position="859"/>
    </location>
</feature>
<feature type="compositionally biased region" description="Pro residues" evidence="1">
    <location>
        <begin position="811"/>
        <end position="821"/>
    </location>
</feature>
<sequence length="905" mass="97075">MAFRFTPTIPLGASRQIRRQPRRESFATPAVRRFIQEQDRGQAEASLFTSIAGQALQTAFNFQGQAQQSEDDAFQIQRQDNERQEQEAQALQQQQLQELVSAFSPDITDLPATFQQAAAFRAGTTGEPLDIILEESRLAAGRTNLRRYLDSVKDLPDPERESMQSLAAGMAKHGVSRDQIFNAKRAKESGDPSALYAIPWQDRLKINRAVGEPYLPEDNRQVTAAPKSELEEAFGIQAAHPAQVGLPPREVPPELRTPGEEIAQGFGQVQQPEIGGPFQADQVPPDIASRVGAEKVREFSEIVNTTEGAERVQALDQALRTEELTPREFLSILQVTEEGPRIAGFQFSGDLRNKYIRTLERLHEEGFVEAGQAVPPVGARLPETALRDIRRRGEELGLDVSGAVDTPFFLEQYFAVEQELIASHTRPVFRATLETLGVPHAEGVSELMAEVFVPSTLLPISKLRTGVGVIRIGSKTIPALEIGLRALGEGLINMEQYKAGRAERGQDPPSPEESVLMFVTGAVFGGAGPLALPPAVRLLGRAIPKPLRDVAGKITAEGNEVIRSLATRIFQGKTGATARTNRLADEAVAESAAQLELLGRGEPRVLTTQPLQRLDEGQLVPQAGDAGLAINVGGGLPAEAIEQEAQRLATRLAATPGELGEQISTAPAARVTGVEPGVVRPVGRLEGEALGVRPPEVGVSPAARAPVRPGEPTTQVVRATKSEWNRGPRLIAMKGQGPLRVLGHAVMSSPDGVTVQPRGGGPVQRHPWNRVVKVKEEAPIAAGLPEEAVPSPEVPLATGARAVGATAEAVPPKPFPVPIGPPSRTADTVPAPSRIAPDVDAPPPKGSDYTPEQQAALDESNKFIQANRPTEEILTARQQVPPNPNTGVKEVANVDDALADAELSV</sequence>
<dbReference type="AlphaFoldDB" id="A0A0F9K586"/>
<accession>A0A0F9K586</accession>
<evidence type="ECO:0000313" key="2">
    <source>
        <dbReference type="EMBL" id="KKM69786.1"/>
    </source>
</evidence>
<reference evidence="2" key="1">
    <citation type="journal article" date="2015" name="Nature">
        <title>Complex archaea that bridge the gap between prokaryotes and eukaryotes.</title>
        <authorList>
            <person name="Spang A."/>
            <person name="Saw J.H."/>
            <person name="Jorgensen S.L."/>
            <person name="Zaremba-Niedzwiedzka K."/>
            <person name="Martijn J."/>
            <person name="Lind A.E."/>
            <person name="van Eijk R."/>
            <person name="Schleper C."/>
            <person name="Guy L."/>
            <person name="Ettema T.J."/>
        </authorList>
    </citation>
    <scope>NUCLEOTIDE SEQUENCE</scope>
</reference>